<keyword evidence="4" id="KW-1003">Cell membrane</keyword>
<evidence type="ECO:0000256" key="4">
    <source>
        <dbReference type="ARBA" id="ARBA00022475"/>
    </source>
</evidence>
<keyword evidence="15 22" id="KW-0472">Membrane</keyword>
<proteinExistence type="predicted"/>
<dbReference type="InterPro" id="IPR001789">
    <property type="entry name" value="Sig_transdc_resp-reg_receiver"/>
</dbReference>
<keyword evidence="9" id="KW-0547">Nucleotide-binding</keyword>
<feature type="domain" description="PAC" evidence="26">
    <location>
        <begin position="318"/>
        <end position="370"/>
    </location>
</feature>
<dbReference type="InterPro" id="IPR011006">
    <property type="entry name" value="CheY-like_superfamily"/>
</dbReference>
<comment type="subcellular location">
    <subcellularLocation>
        <location evidence="2">Cell membrane</location>
        <topology evidence="2">Multi-pass membrane protein</topology>
    </subcellularLocation>
</comment>
<dbReference type="PROSITE" id="PS50113">
    <property type="entry name" value="PAC"/>
    <property type="match status" value="1"/>
</dbReference>
<dbReference type="Pfam" id="PF02518">
    <property type="entry name" value="HATPase_c"/>
    <property type="match status" value="1"/>
</dbReference>
<feature type="transmembrane region" description="Helical" evidence="22">
    <location>
        <begin position="197"/>
        <end position="219"/>
    </location>
</feature>
<evidence type="ECO:0000256" key="9">
    <source>
        <dbReference type="ARBA" id="ARBA00022741"/>
    </source>
</evidence>
<dbReference type="PANTHER" id="PTHR45339">
    <property type="entry name" value="HYBRID SIGNAL TRANSDUCTION HISTIDINE KINASE J"/>
    <property type="match status" value="1"/>
</dbReference>
<evidence type="ECO:0000259" key="26">
    <source>
        <dbReference type="PROSITE" id="PS50113"/>
    </source>
</evidence>
<dbReference type="InterPro" id="IPR036641">
    <property type="entry name" value="HPT_dom_sf"/>
</dbReference>
<feature type="domain" description="HPt" evidence="27">
    <location>
        <begin position="960"/>
        <end position="1057"/>
    </location>
</feature>
<dbReference type="CDD" id="cd17546">
    <property type="entry name" value="REC_hyHK_CKI1_RcsC-like"/>
    <property type="match status" value="2"/>
</dbReference>
<evidence type="ECO:0000259" key="23">
    <source>
        <dbReference type="PROSITE" id="PS50109"/>
    </source>
</evidence>
<evidence type="ECO:0000256" key="11">
    <source>
        <dbReference type="ARBA" id="ARBA00022840"/>
    </source>
</evidence>
<evidence type="ECO:0000256" key="18">
    <source>
        <dbReference type="ARBA" id="ARBA00068150"/>
    </source>
</evidence>
<dbReference type="PROSITE" id="PS50110">
    <property type="entry name" value="RESPONSE_REGULATORY"/>
    <property type="match status" value="2"/>
</dbReference>
<comment type="subunit">
    <text evidence="17">At low DSF concentrations, interacts with RpfF.</text>
</comment>
<dbReference type="CDD" id="cd00082">
    <property type="entry name" value="HisKA"/>
    <property type="match status" value="1"/>
</dbReference>
<keyword evidence="10" id="KW-0418">Kinase</keyword>
<dbReference type="Gene3D" id="3.30.565.10">
    <property type="entry name" value="Histidine kinase-like ATPase, C-terminal domain"/>
    <property type="match status" value="1"/>
</dbReference>
<evidence type="ECO:0000256" key="7">
    <source>
        <dbReference type="ARBA" id="ARBA00022692"/>
    </source>
</evidence>
<dbReference type="SUPFAM" id="SSF52172">
    <property type="entry name" value="CheY-like"/>
    <property type="match status" value="2"/>
</dbReference>
<accession>A0A1W9KR41</accession>
<dbReference type="CDD" id="cd00088">
    <property type="entry name" value="HPT"/>
    <property type="match status" value="1"/>
</dbReference>
<dbReference type="InterPro" id="IPR035965">
    <property type="entry name" value="PAS-like_dom_sf"/>
</dbReference>
<feature type="modified residue" description="4-aspartylphosphate" evidence="21">
    <location>
        <position position="700"/>
    </location>
</feature>
<evidence type="ECO:0000256" key="22">
    <source>
        <dbReference type="SAM" id="Phobius"/>
    </source>
</evidence>
<dbReference type="InterPro" id="IPR000700">
    <property type="entry name" value="PAS-assoc_C"/>
</dbReference>
<dbReference type="Proteomes" id="UP000192505">
    <property type="component" value="Unassembled WGS sequence"/>
</dbReference>
<comment type="function">
    <text evidence="16">Member of the two-component regulatory system BvgS/BvgA. Phosphorylates BvgA via a four-step phosphorelay in response to environmental signals.</text>
</comment>
<dbReference type="FunFam" id="3.30.565.10:FF:000010">
    <property type="entry name" value="Sensor histidine kinase RcsC"/>
    <property type="match status" value="1"/>
</dbReference>
<dbReference type="CDD" id="cd00130">
    <property type="entry name" value="PAS"/>
    <property type="match status" value="1"/>
</dbReference>
<keyword evidence="6" id="KW-0808">Transferase</keyword>
<dbReference type="PANTHER" id="PTHR45339:SF1">
    <property type="entry name" value="HYBRID SIGNAL TRANSDUCTION HISTIDINE KINASE J"/>
    <property type="match status" value="1"/>
</dbReference>
<organism evidence="28 29">
    <name type="scientific">Rhodoferax ferrireducens</name>
    <dbReference type="NCBI Taxonomy" id="192843"/>
    <lineage>
        <taxon>Bacteria</taxon>
        <taxon>Pseudomonadati</taxon>
        <taxon>Pseudomonadota</taxon>
        <taxon>Betaproteobacteria</taxon>
        <taxon>Burkholderiales</taxon>
        <taxon>Comamonadaceae</taxon>
        <taxon>Rhodoferax</taxon>
    </lineage>
</organism>
<evidence type="ECO:0000256" key="10">
    <source>
        <dbReference type="ARBA" id="ARBA00022777"/>
    </source>
</evidence>
<evidence type="ECO:0000256" key="2">
    <source>
        <dbReference type="ARBA" id="ARBA00004651"/>
    </source>
</evidence>
<feature type="domain" description="Histidine kinase" evidence="23">
    <location>
        <begin position="406"/>
        <end position="627"/>
    </location>
</feature>
<dbReference type="EC" id="2.7.13.3" evidence="3"/>
<evidence type="ECO:0000259" key="25">
    <source>
        <dbReference type="PROSITE" id="PS50112"/>
    </source>
</evidence>
<keyword evidence="8" id="KW-0732">Signal</keyword>
<evidence type="ECO:0000256" key="19">
    <source>
        <dbReference type="ARBA" id="ARBA00070152"/>
    </source>
</evidence>
<dbReference type="AlphaFoldDB" id="A0A1W9KR41"/>
<dbReference type="SUPFAM" id="SSF47226">
    <property type="entry name" value="Histidine-containing phosphotransfer domain, HPT domain"/>
    <property type="match status" value="1"/>
</dbReference>
<sequence length="1131" mass="124419">MPLANLSIRRLSLYGFGLLIVGAMISGTTVAWLIKQYSAEVTHQRTVDDAYKSALSLKYQTERLLTSPELPRQNQRWLDAITDFEQKLRTLQDAGLAEATPLMQAWKLVRLEINDIGQQLTHPLFSAANLLEKSLMRRFGEGLNAAGAPDDYVAVRKLVNAIDFLQQRQNYLLDDLETLNKRIRAQSDAQIAQTSHWLLAVPLLSFVSLSLLALAMYYLSGRIERQLLQTQADLRQTLKELAFEQAQLSTLVANIPALVWLKDTHGAYLACNPRFERLYGASQSEILGQTDDAFVDPATAEGFRALDQQAIAQGGPCVKEEWLEFKTDGYRGLFETTKTPMYASDGSLIGVLGMAHDITERRSIQDELMRHRDHLEDLVHARTTELADAKLAAEEANRAKSAFLANMSHEIRTPLNAIIGLTAWIRRETMVQSQIEQLDRIHQAAQHLLGVINDILDFSKIEAGRMTLDRHDFEPEAVFKTVVDMVGDAAAHNKLELIVDLDPALPRRLHGEGMRLRQILINFASNAVKFTKRGHVLLRAWHDRTPSGQVMLHCEVSDSGVGLTDEQQQRLFQAFEQGDTSTTRKYGGSGLGLAISRRLAVLMGGQVSVQSQFGVGSTFRCDLPFDPVAEPETPSVALTALQTTPPRRVLVVDDHAQTLDVLSRQLQRFGMHVTTASSGEQALAMALDPAQAAFDLVLIDAQMPEMNGMETTRRLMSAAGNTGPKIVMLLGHNASQPQAMLRLGMLSGTLHKPVTASALHDTLAEVFLGQRPHPPAPRLSSEDARGRLQGWKVLLAEDNPINQVVALDLLRWMGLTVDLAQDGASALNMARKDHYDLILMDVQMPHLDGIQATRAIRTLPQCQALPILAMTANVLDEDRQQCLEAGMNAHVAKPIDPDLLFAALVQWLPGAAKALQASASNATKAADAGQPDDNHADDLQALRAVADLDVDSALHLVRGHAASYLQVLRLFIAGHAQDHQRLQELTDQELFAKARQLAHTLKGSAGNVGATRLQSLATELERSLARPDRLAIAPALEQLATALPTLLVQVQNALHQATQAPPTTADTTPPSQAVAELRALLQADDMQARQYFERKRAALVTALGEATTVTLENHLAHFMFEEALNLLDTQT</sequence>
<dbReference type="PROSITE" id="PS50112">
    <property type="entry name" value="PAS"/>
    <property type="match status" value="1"/>
</dbReference>
<dbReference type="Gene3D" id="1.10.287.130">
    <property type="match status" value="1"/>
</dbReference>
<evidence type="ECO:0000256" key="3">
    <source>
        <dbReference type="ARBA" id="ARBA00012438"/>
    </source>
</evidence>
<dbReference type="FunFam" id="1.10.287.130:FF:000002">
    <property type="entry name" value="Two-component osmosensing histidine kinase"/>
    <property type="match status" value="1"/>
</dbReference>
<dbReference type="SMART" id="SM00388">
    <property type="entry name" value="HisKA"/>
    <property type="match status" value="1"/>
</dbReference>
<evidence type="ECO:0000256" key="15">
    <source>
        <dbReference type="ARBA" id="ARBA00023136"/>
    </source>
</evidence>
<dbReference type="InterPro" id="IPR003661">
    <property type="entry name" value="HisK_dim/P_dom"/>
</dbReference>
<feature type="modified residue" description="Phosphohistidine" evidence="20">
    <location>
        <position position="999"/>
    </location>
</feature>
<feature type="modified residue" description="4-aspartylphosphate" evidence="21">
    <location>
        <position position="841"/>
    </location>
</feature>
<feature type="domain" description="Response regulatory" evidence="24">
    <location>
        <begin position="792"/>
        <end position="908"/>
    </location>
</feature>
<dbReference type="Gene3D" id="3.40.50.2300">
    <property type="match status" value="2"/>
</dbReference>
<evidence type="ECO:0000313" key="29">
    <source>
        <dbReference type="Proteomes" id="UP000192505"/>
    </source>
</evidence>
<dbReference type="Pfam" id="PF01627">
    <property type="entry name" value="Hpt"/>
    <property type="match status" value="1"/>
</dbReference>
<keyword evidence="11" id="KW-0067">ATP-binding</keyword>
<feature type="domain" description="Response regulatory" evidence="24">
    <location>
        <begin position="648"/>
        <end position="767"/>
    </location>
</feature>
<evidence type="ECO:0000256" key="21">
    <source>
        <dbReference type="PROSITE-ProRule" id="PRU00169"/>
    </source>
</evidence>
<dbReference type="NCBIfam" id="TIGR00229">
    <property type="entry name" value="sensory_box"/>
    <property type="match status" value="1"/>
</dbReference>
<keyword evidence="12 22" id="KW-1133">Transmembrane helix</keyword>
<dbReference type="InterPro" id="IPR000014">
    <property type="entry name" value="PAS"/>
</dbReference>
<feature type="domain" description="PAS" evidence="25">
    <location>
        <begin position="244"/>
        <end position="314"/>
    </location>
</feature>
<evidence type="ECO:0000256" key="12">
    <source>
        <dbReference type="ARBA" id="ARBA00022989"/>
    </source>
</evidence>
<evidence type="ECO:0000256" key="17">
    <source>
        <dbReference type="ARBA" id="ARBA00064003"/>
    </source>
</evidence>
<evidence type="ECO:0000259" key="24">
    <source>
        <dbReference type="PROSITE" id="PS50110"/>
    </source>
</evidence>
<evidence type="ECO:0000256" key="5">
    <source>
        <dbReference type="ARBA" id="ARBA00022553"/>
    </source>
</evidence>
<comment type="catalytic activity">
    <reaction evidence="1">
        <text>ATP + protein L-histidine = ADP + protein N-phospho-L-histidine.</text>
        <dbReference type="EC" id="2.7.13.3"/>
    </reaction>
</comment>
<dbReference type="SMART" id="SM00448">
    <property type="entry name" value="REC"/>
    <property type="match status" value="2"/>
</dbReference>
<evidence type="ECO:0000256" key="13">
    <source>
        <dbReference type="ARBA" id="ARBA00023012"/>
    </source>
</evidence>
<dbReference type="InterPro" id="IPR036097">
    <property type="entry name" value="HisK_dim/P_sf"/>
</dbReference>
<evidence type="ECO:0000256" key="1">
    <source>
        <dbReference type="ARBA" id="ARBA00000085"/>
    </source>
</evidence>
<keyword evidence="14" id="KW-0843">Virulence</keyword>
<dbReference type="GO" id="GO:0005886">
    <property type="term" value="C:plasma membrane"/>
    <property type="evidence" value="ECO:0007669"/>
    <property type="project" value="UniProtKB-SubCell"/>
</dbReference>
<dbReference type="PROSITE" id="PS50894">
    <property type="entry name" value="HPT"/>
    <property type="match status" value="1"/>
</dbReference>
<comment type="caution">
    <text evidence="28">The sequence shown here is derived from an EMBL/GenBank/DDBJ whole genome shotgun (WGS) entry which is preliminary data.</text>
</comment>
<name>A0A1W9KR41_9BURK</name>
<dbReference type="SMART" id="SM00091">
    <property type="entry name" value="PAS"/>
    <property type="match status" value="1"/>
</dbReference>
<dbReference type="Pfam" id="PF08448">
    <property type="entry name" value="PAS_4"/>
    <property type="match status" value="1"/>
</dbReference>
<dbReference type="CDD" id="cd16922">
    <property type="entry name" value="HATPase_EvgS-ArcB-TorS-like"/>
    <property type="match status" value="1"/>
</dbReference>
<keyword evidence="5 21" id="KW-0597">Phosphoprotein</keyword>
<dbReference type="GO" id="GO:0005524">
    <property type="term" value="F:ATP binding"/>
    <property type="evidence" value="ECO:0007669"/>
    <property type="project" value="UniProtKB-KW"/>
</dbReference>
<feature type="transmembrane region" description="Helical" evidence="22">
    <location>
        <begin position="12"/>
        <end position="34"/>
    </location>
</feature>
<dbReference type="InterPro" id="IPR036890">
    <property type="entry name" value="HATPase_C_sf"/>
</dbReference>
<evidence type="ECO:0000256" key="16">
    <source>
        <dbReference type="ARBA" id="ARBA00058004"/>
    </source>
</evidence>
<evidence type="ECO:0000313" key="28">
    <source>
        <dbReference type="EMBL" id="OQW86710.1"/>
    </source>
</evidence>
<dbReference type="GO" id="GO:0000155">
    <property type="term" value="F:phosphorelay sensor kinase activity"/>
    <property type="evidence" value="ECO:0007669"/>
    <property type="project" value="InterPro"/>
</dbReference>
<keyword evidence="7 22" id="KW-0812">Transmembrane</keyword>
<dbReference type="InterPro" id="IPR003594">
    <property type="entry name" value="HATPase_dom"/>
</dbReference>
<evidence type="ECO:0000256" key="6">
    <source>
        <dbReference type="ARBA" id="ARBA00022679"/>
    </source>
</evidence>
<evidence type="ECO:0000259" key="27">
    <source>
        <dbReference type="PROSITE" id="PS50894"/>
    </source>
</evidence>
<evidence type="ECO:0000256" key="8">
    <source>
        <dbReference type="ARBA" id="ARBA00022729"/>
    </source>
</evidence>
<dbReference type="SMART" id="SM00387">
    <property type="entry name" value="HATPase_c"/>
    <property type="match status" value="1"/>
</dbReference>
<dbReference type="InterPro" id="IPR013656">
    <property type="entry name" value="PAS_4"/>
</dbReference>
<keyword evidence="13" id="KW-0902">Two-component regulatory system</keyword>
<evidence type="ECO:0000256" key="20">
    <source>
        <dbReference type="PROSITE-ProRule" id="PRU00110"/>
    </source>
</evidence>
<gene>
    <name evidence="28" type="ORF">BWK72_16675</name>
</gene>
<dbReference type="SMART" id="SM00073">
    <property type="entry name" value="HPT"/>
    <property type="match status" value="1"/>
</dbReference>
<reference evidence="28 29" key="1">
    <citation type="submission" date="2017-01" db="EMBL/GenBank/DDBJ databases">
        <title>Novel large sulfur bacteria in the metagenomes of groundwater-fed chemosynthetic microbial mats in the Lake Huron basin.</title>
        <authorList>
            <person name="Sharrar A.M."/>
            <person name="Flood B.E."/>
            <person name="Bailey J.V."/>
            <person name="Jones D.S."/>
            <person name="Biddanda B."/>
            <person name="Ruberg S.A."/>
            <person name="Marcus D.N."/>
            <person name="Dick G.J."/>
        </authorList>
    </citation>
    <scope>NUCLEOTIDE SEQUENCE [LARGE SCALE GENOMIC DNA]</scope>
    <source>
        <strain evidence="28">A7</strain>
    </source>
</reference>
<dbReference type="PROSITE" id="PS50109">
    <property type="entry name" value="HIS_KIN"/>
    <property type="match status" value="1"/>
</dbReference>
<dbReference type="Gene3D" id="3.30.450.20">
    <property type="entry name" value="PAS domain"/>
    <property type="match status" value="1"/>
</dbReference>
<dbReference type="EMBL" id="MTEI01000014">
    <property type="protein sequence ID" value="OQW86710.1"/>
    <property type="molecule type" value="Genomic_DNA"/>
</dbReference>
<dbReference type="SUPFAM" id="SSF55874">
    <property type="entry name" value="ATPase domain of HSP90 chaperone/DNA topoisomerase II/histidine kinase"/>
    <property type="match status" value="1"/>
</dbReference>
<evidence type="ECO:0000256" key="14">
    <source>
        <dbReference type="ARBA" id="ARBA00023026"/>
    </source>
</evidence>
<dbReference type="InterPro" id="IPR004358">
    <property type="entry name" value="Sig_transdc_His_kin-like_C"/>
</dbReference>
<dbReference type="InterPro" id="IPR005467">
    <property type="entry name" value="His_kinase_dom"/>
</dbReference>
<protein>
    <recommendedName>
        <fullName evidence="18">Sensory/regulatory protein RpfC</fullName>
        <ecNumber evidence="3">2.7.13.3</ecNumber>
    </recommendedName>
    <alternativeName>
        <fullName evidence="19">Virulence sensor protein BvgS</fullName>
    </alternativeName>
</protein>
<dbReference type="PRINTS" id="PR00344">
    <property type="entry name" value="BCTRLSENSOR"/>
</dbReference>
<dbReference type="SUPFAM" id="SSF47384">
    <property type="entry name" value="Homodimeric domain of signal transducing histidine kinase"/>
    <property type="match status" value="1"/>
</dbReference>
<dbReference type="Pfam" id="PF00512">
    <property type="entry name" value="HisKA"/>
    <property type="match status" value="1"/>
</dbReference>
<dbReference type="InterPro" id="IPR008207">
    <property type="entry name" value="Sig_transdc_His_kin_Hpt_dom"/>
</dbReference>
<dbReference type="SUPFAM" id="SSF55785">
    <property type="entry name" value="PYP-like sensor domain (PAS domain)"/>
    <property type="match status" value="1"/>
</dbReference>
<dbReference type="Pfam" id="PF00072">
    <property type="entry name" value="Response_reg"/>
    <property type="match status" value="2"/>
</dbReference>
<dbReference type="Gene3D" id="1.20.120.160">
    <property type="entry name" value="HPT domain"/>
    <property type="match status" value="1"/>
</dbReference>